<accession>A0A1I8ALL8</accession>
<feature type="transmembrane region" description="Helical" evidence="1">
    <location>
        <begin position="50"/>
        <end position="72"/>
    </location>
</feature>
<sequence length="503" mass="54598">MKNTDRLHPEGLTSYLTHSISFSTGCSGPNWPEASSNVGGSASAMLARGWWPGLIALLILTLDLVFSSRFAYLDSFFIGKFGPEHLVDDESDCATIAFYEKKIGCRMQMKNNQMTCSFLLSFEGFSSSMPVPEPEDVETRDYIYATNDDREEVCAADVTPNVTSFLSGTCQHGEGGDCPLLKKIADYCLFVGSDIANCVPQKNYLLRDIECPPGQERVDLKKGKLLCCPVGEKLVKEVNGKALCCPREKEFKDVVNGKPVCCSPGENHKKGTTLCCPSGESYSKLGKMEYCCGDGEELSKSAQRTFKCCPKGEYFQQLKDGKSACCPQNKELKDVVNEKPICCSPDGKIGCCPQNKKLKDVVNEKPICCSPGENHKAGTTFCCASGTYYSNLGTSELCCPAGRMVSKSSSGGLGCCSKEEYLAHIEGHDPACCKHGKILSPSASGKIFCCPKGTFHSETKGGLQKCCAHGMHPVEVDKKSAICCPEHVNTVTTSWFRTPICGR</sequence>
<protein>
    <submittedName>
        <fullName evidence="3">Oocyst wall protein</fullName>
    </submittedName>
</protein>
<organism evidence="2 3">
    <name type="scientific">Steinernema glaseri</name>
    <dbReference type="NCBI Taxonomy" id="37863"/>
    <lineage>
        <taxon>Eukaryota</taxon>
        <taxon>Metazoa</taxon>
        <taxon>Ecdysozoa</taxon>
        <taxon>Nematoda</taxon>
        <taxon>Chromadorea</taxon>
        <taxon>Rhabditida</taxon>
        <taxon>Tylenchina</taxon>
        <taxon>Panagrolaimomorpha</taxon>
        <taxon>Strongyloidoidea</taxon>
        <taxon>Steinernematidae</taxon>
        <taxon>Steinernema</taxon>
    </lineage>
</organism>
<dbReference type="WBParaSite" id="L893_g7047.t1">
    <property type="protein sequence ID" value="L893_g7047.t1"/>
    <property type="gene ID" value="L893_g7047"/>
</dbReference>
<keyword evidence="1" id="KW-1133">Transmembrane helix</keyword>
<evidence type="ECO:0000313" key="2">
    <source>
        <dbReference type="Proteomes" id="UP000095287"/>
    </source>
</evidence>
<reference evidence="3" key="1">
    <citation type="submission" date="2016-11" db="UniProtKB">
        <authorList>
            <consortium name="WormBaseParasite"/>
        </authorList>
    </citation>
    <scope>IDENTIFICATION</scope>
</reference>
<evidence type="ECO:0000313" key="3">
    <source>
        <dbReference type="WBParaSite" id="L893_g7047.t1"/>
    </source>
</evidence>
<keyword evidence="1" id="KW-0472">Membrane</keyword>
<evidence type="ECO:0000256" key="1">
    <source>
        <dbReference type="SAM" id="Phobius"/>
    </source>
</evidence>
<proteinExistence type="predicted"/>
<dbReference type="Proteomes" id="UP000095287">
    <property type="component" value="Unplaced"/>
</dbReference>
<dbReference type="AlphaFoldDB" id="A0A1I8ALL8"/>
<name>A0A1I8ALL8_9BILA</name>
<keyword evidence="1" id="KW-0812">Transmembrane</keyword>
<keyword evidence="2" id="KW-1185">Reference proteome</keyword>
<dbReference type="PROSITE" id="PS51257">
    <property type="entry name" value="PROKAR_LIPOPROTEIN"/>
    <property type="match status" value="1"/>
</dbReference>